<evidence type="ECO:0008006" key="8">
    <source>
        <dbReference type="Google" id="ProtNLM"/>
    </source>
</evidence>
<dbReference type="GO" id="GO:0030026">
    <property type="term" value="P:intracellular manganese ion homeostasis"/>
    <property type="evidence" value="ECO:0007669"/>
    <property type="project" value="InterPro"/>
</dbReference>
<dbReference type="EMBL" id="CP000254">
    <property type="protein sequence ID" value="ABD41416.1"/>
    <property type="molecule type" value="Genomic_DNA"/>
</dbReference>
<evidence type="ECO:0000256" key="4">
    <source>
        <dbReference type="ARBA" id="ARBA00023136"/>
    </source>
</evidence>
<evidence type="ECO:0000313" key="6">
    <source>
        <dbReference type="EMBL" id="ABD41416.1"/>
    </source>
</evidence>
<gene>
    <name evidence="6" type="ordered locus">Mhun_1690</name>
</gene>
<dbReference type="PANTHER" id="PTHR31851">
    <property type="entry name" value="FE(2+)/MN(2+) TRANSPORTER PCL1"/>
    <property type="match status" value="1"/>
</dbReference>
<dbReference type="EnsemblBacteria" id="ABD41416">
    <property type="protein sequence ID" value="ABD41416"/>
    <property type="gene ID" value="Mhun_1690"/>
</dbReference>
<dbReference type="KEGG" id="mhu:Mhun_1690"/>
<name>Q2FQI2_METHJ</name>
<dbReference type="STRING" id="323259.Mhun_1690"/>
<sequence>MSERLFISRIKQSLAASYGEVVFGMSDGTVSILGLVLGVAAGADSADAVVLAGATGAIAASVSMMAGCFMEIESERDEEEEENQERIAAINKNPEGAVSDLMGLLQNSGLSQQTINFIHADISKNPATISGLEIAIAASQKTIGQKTSPVIHSIWMFLSDLFAGLTPVIPFVLFPMHTAWIICIVVTAVLLLLLGIGRARISNRSPVRTVAETMGIALAAALAGVIVGMLLS</sequence>
<dbReference type="GeneID" id="25393529"/>
<dbReference type="Pfam" id="PF01988">
    <property type="entry name" value="VIT1"/>
    <property type="match status" value="1"/>
</dbReference>
<reference evidence="7" key="1">
    <citation type="journal article" date="2016" name="Stand. Genomic Sci.">
        <title>Complete genome sequence of Methanospirillum hungatei type strain JF1.</title>
        <authorList>
            <person name="Gunsalus R.P."/>
            <person name="Cook L.E."/>
            <person name="Crable B."/>
            <person name="Rohlin L."/>
            <person name="McDonald E."/>
            <person name="Mouttaki H."/>
            <person name="Sieber J.R."/>
            <person name="Poweleit N."/>
            <person name="Zhou H."/>
            <person name="Lapidus A.L."/>
            <person name="Daligault H.E."/>
            <person name="Land M."/>
            <person name="Gilna P."/>
            <person name="Ivanova N."/>
            <person name="Kyrpides N."/>
            <person name="Culley D.E."/>
            <person name="McInerney M.J."/>
        </authorList>
    </citation>
    <scope>NUCLEOTIDE SEQUENCE [LARGE SCALE GENOMIC DNA]</scope>
    <source>
        <strain evidence="7">ATCC 27890 / DSM 864 / NBRC 100397 / JF-1</strain>
    </source>
</reference>
<feature type="transmembrane region" description="Helical" evidence="5">
    <location>
        <begin position="154"/>
        <end position="173"/>
    </location>
</feature>
<proteinExistence type="predicted"/>
<evidence type="ECO:0000256" key="3">
    <source>
        <dbReference type="ARBA" id="ARBA00022989"/>
    </source>
</evidence>
<keyword evidence="4 5" id="KW-0472">Membrane</keyword>
<dbReference type="RefSeq" id="WP_011448681.1">
    <property type="nucleotide sequence ID" value="NC_007796.1"/>
</dbReference>
<dbReference type="Proteomes" id="UP000001941">
    <property type="component" value="Chromosome"/>
</dbReference>
<keyword evidence="3 5" id="KW-1133">Transmembrane helix</keyword>
<dbReference type="GO" id="GO:0005384">
    <property type="term" value="F:manganese ion transmembrane transporter activity"/>
    <property type="evidence" value="ECO:0007669"/>
    <property type="project" value="InterPro"/>
</dbReference>
<feature type="transmembrane region" description="Helical" evidence="5">
    <location>
        <begin position="209"/>
        <end position="231"/>
    </location>
</feature>
<feature type="transmembrane region" description="Helical" evidence="5">
    <location>
        <begin position="49"/>
        <end position="69"/>
    </location>
</feature>
<evidence type="ECO:0000256" key="2">
    <source>
        <dbReference type="ARBA" id="ARBA00022692"/>
    </source>
</evidence>
<evidence type="ECO:0000256" key="1">
    <source>
        <dbReference type="ARBA" id="ARBA00004127"/>
    </source>
</evidence>
<evidence type="ECO:0000256" key="5">
    <source>
        <dbReference type="SAM" id="Phobius"/>
    </source>
</evidence>
<dbReference type="InParanoid" id="Q2FQI2"/>
<protein>
    <recommendedName>
        <fullName evidence="8">VIT family protein</fullName>
    </recommendedName>
</protein>
<accession>Q2FQI2</accession>
<keyword evidence="7" id="KW-1185">Reference proteome</keyword>
<dbReference type="InterPro" id="IPR008217">
    <property type="entry name" value="Ccc1_fam"/>
</dbReference>
<feature type="transmembrane region" description="Helical" evidence="5">
    <location>
        <begin position="21"/>
        <end position="43"/>
    </location>
</feature>
<dbReference type="GO" id="GO:0012505">
    <property type="term" value="C:endomembrane system"/>
    <property type="evidence" value="ECO:0007669"/>
    <property type="project" value="UniProtKB-SubCell"/>
</dbReference>
<keyword evidence="2 5" id="KW-0812">Transmembrane</keyword>
<organism evidence="6 7">
    <name type="scientific">Methanospirillum hungatei JF-1 (strain ATCC 27890 / DSM 864 / NBRC 100397 / JF-1)</name>
    <dbReference type="NCBI Taxonomy" id="323259"/>
    <lineage>
        <taxon>Archaea</taxon>
        <taxon>Methanobacteriati</taxon>
        <taxon>Methanobacteriota</taxon>
        <taxon>Stenosarchaea group</taxon>
        <taxon>Methanomicrobia</taxon>
        <taxon>Methanomicrobiales</taxon>
        <taxon>Methanospirillaceae</taxon>
        <taxon>Methanospirillum</taxon>
    </lineage>
</organism>
<evidence type="ECO:0000313" key="7">
    <source>
        <dbReference type="Proteomes" id="UP000001941"/>
    </source>
</evidence>
<dbReference type="eggNOG" id="arCOG01096">
    <property type="taxonomic scope" value="Archaea"/>
</dbReference>
<comment type="subcellular location">
    <subcellularLocation>
        <location evidence="1">Endomembrane system</location>
        <topology evidence="1">Multi-pass membrane protein</topology>
    </subcellularLocation>
</comment>
<dbReference type="HOGENOM" id="CLU_1188361_0_0_2"/>
<feature type="transmembrane region" description="Helical" evidence="5">
    <location>
        <begin position="179"/>
        <end position="197"/>
    </location>
</feature>
<dbReference type="AlphaFoldDB" id="Q2FQI2"/>